<organism evidence="3 4">
    <name type="scientific">Microbispora corallina</name>
    <dbReference type="NCBI Taxonomy" id="83302"/>
    <lineage>
        <taxon>Bacteria</taxon>
        <taxon>Bacillati</taxon>
        <taxon>Actinomycetota</taxon>
        <taxon>Actinomycetes</taxon>
        <taxon>Streptosporangiales</taxon>
        <taxon>Streptosporangiaceae</taxon>
        <taxon>Microbispora</taxon>
    </lineage>
</organism>
<evidence type="ECO:0000256" key="1">
    <source>
        <dbReference type="SAM" id="MobiDB-lite"/>
    </source>
</evidence>
<comment type="caution">
    <text evidence="3">The sequence shown here is derived from an EMBL/GenBank/DDBJ whole genome shotgun (WGS) entry which is preliminary data.</text>
</comment>
<keyword evidence="3" id="KW-0808">Transferase</keyword>
<evidence type="ECO:0000259" key="2">
    <source>
        <dbReference type="Pfam" id="PF00535"/>
    </source>
</evidence>
<dbReference type="SUPFAM" id="SSF53448">
    <property type="entry name" value="Nucleotide-diphospho-sugar transferases"/>
    <property type="match status" value="1"/>
</dbReference>
<evidence type="ECO:0000313" key="3">
    <source>
        <dbReference type="EMBL" id="GIH40933.1"/>
    </source>
</evidence>
<dbReference type="Proteomes" id="UP000603904">
    <property type="component" value="Unassembled WGS sequence"/>
</dbReference>
<dbReference type="RefSeq" id="WP_239103741.1">
    <property type="nucleotide sequence ID" value="NZ_BOOC01000017.1"/>
</dbReference>
<proteinExistence type="predicted"/>
<dbReference type="Gene3D" id="3.90.550.10">
    <property type="entry name" value="Spore Coat Polysaccharide Biosynthesis Protein SpsA, Chain A"/>
    <property type="match status" value="1"/>
</dbReference>
<dbReference type="InterPro" id="IPR001173">
    <property type="entry name" value="Glyco_trans_2-like"/>
</dbReference>
<dbReference type="PANTHER" id="PTHR43646:SF3">
    <property type="entry name" value="SLR1566 PROTEIN"/>
    <property type="match status" value="1"/>
</dbReference>
<dbReference type="GO" id="GO:0016740">
    <property type="term" value="F:transferase activity"/>
    <property type="evidence" value="ECO:0007669"/>
    <property type="project" value="UniProtKB-KW"/>
</dbReference>
<name>A0ABQ4G1I5_9ACTN</name>
<keyword evidence="4" id="KW-1185">Reference proteome</keyword>
<dbReference type="EMBL" id="BOOC01000017">
    <property type="protein sequence ID" value="GIH40933.1"/>
    <property type="molecule type" value="Genomic_DNA"/>
</dbReference>
<reference evidence="3 4" key="1">
    <citation type="submission" date="2021-01" db="EMBL/GenBank/DDBJ databases">
        <title>Whole genome shotgun sequence of Microbispora corallina NBRC 16416.</title>
        <authorList>
            <person name="Komaki H."/>
            <person name="Tamura T."/>
        </authorList>
    </citation>
    <scope>NUCLEOTIDE SEQUENCE [LARGE SCALE GENOMIC DNA]</scope>
    <source>
        <strain evidence="3 4">NBRC 16416</strain>
    </source>
</reference>
<protein>
    <submittedName>
        <fullName evidence="3">Glycosyl transferase</fullName>
    </submittedName>
</protein>
<dbReference type="PANTHER" id="PTHR43646">
    <property type="entry name" value="GLYCOSYLTRANSFERASE"/>
    <property type="match status" value="1"/>
</dbReference>
<sequence length="413" mass="42967">MRPSARALAALAAARPDGGRPVGAQVLAALAAARPAAARALAGAQALAALAVATRLARGRRRLPPLAPAPPLPGLTVSVVIPARDEERRIGPCLEAVMADPAVTEVVVVDDESADGTAALAASYGARVVRGGPLPSGWVGKQWALDQGLREARGEVVVTLDADARPRPGLVGALTAALDRHDLVSAGPRFVCDGLAEQALHASFLATLVYRFGPIGPPSPPAPRRVVVNGQCLAFRRDRMLRADGFARVRGHMTDDVALARTLASGGWSVGFLDAGDLLEVDMHESAGEVWREWGRSLPLADVTSPAWRAADLAVVWLTAALPVLRLAAGRPTRLDLALLAVRALLTGALRGSYARPGPGVALSILLDPATAARLTYATLRPVRAWRGRAYPARPVPPAGGDRPGPPSRSAAR</sequence>
<evidence type="ECO:0000313" key="4">
    <source>
        <dbReference type="Proteomes" id="UP000603904"/>
    </source>
</evidence>
<accession>A0ABQ4G1I5</accession>
<gene>
    <name evidence="3" type="ORF">Mco01_39330</name>
</gene>
<feature type="domain" description="Glycosyltransferase 2-like" evidence="2">
    <location>
        <begin position="78"/>
        <end position="194"/>
    </location>
</feature>
<dbReference type="InterPro" id="IPR029044">
    <property type="entry name" value="Nucleotide-diphossugar_trans"/>
</dbReference>
<feature type="region of interest" description="Disordered" evidence="1">
    <location>
        <begin position="391"/>
        <end position="413"/>
    </location>
</feature>
<dbReference type="Pfam" id="PF00535">
    <property type="entry name" value="Glycos_transf_2"/>
    <property type="match status" value="1"/>
</dbReference>